<protein>
    <recommendedName>
        <fullName evidence="2">UBC core domain-containing protein</fullName>
    </recommendedName>
</protein>
<dbReference type="EMBL" id="ML993588">
    <property type="protein sequence ID" value="KAF2169320.1"/>
    <property type="molecule type" value="Genomic_DNA"/>
</dbReference>
<feature type="region of interest" description="Disordered" evidence="1">
    <location>
        <begin position="216"/>
        <end position="252"/>
    </location>
</feature>
<reference evidence="3" key="1">
    <citation type="journal article" date="2020" name="Stud. Mycol.">
        <title>101 Dothideomycetes genomes: a test case for predicting lifestyles and emergence of pathogens.</title>
        <authorList>
            <person name="Haridas S."/>
            <person name="Albert R."/>
            <person name="Binder M."/>
            <person name="Bloem J."/>
            <person name="Labutti K."/>
            <person name="Salamov A."/>
            <person name="Andreopoulos B."/>
            <person name="Baker S."/>
            <person name="Barry K."/>
            <person name="Bills G."/>
            <person name="Bluhm B."/>
            <person name="Cannon C."/>
            <person name="Castanera R."/>
            <person name="Culley D."/>
            <person name="Daum C."/>
            <person name="Ezra D."/>
            <person name="Gonzalez J."/>
            <person name="Henrissat B."/>
            <person name="Kuo A."/>
            <person name="Liang C."/>
            <person name="Lipzen A."/>
            <person name="Lutzoni F."/>
            <person name="Magnuson J."/>
            <person name="Mondo S."/>
            <person name="Nolan M."/>
            <person name="Ohm R."/>
            <person name="Pangilinan J."/>
            <person name="Park H.-J."/>
            <person name="Ramirez L."/>
            <person name="Alfaro M."/>
            <person name="Sun H."/>
            <person name="Tritt A."/>
            <person name="Yoshinaga Y."/>
            <person name="Zwiers L.-H."/>
            <person name="Turgeon B."/>
            <person name="Goodwin S."/>
            <person name="Spatafora J."/>
            <person name="Crous P."/>
            <person name="Grigoriev I."/>
        </authorList>
    </citation>
    <scope>NUCLEOTIDE SEQUENCE</scope>
    <source>
        <strain evidence="3">ATCC 36951</strain>
    </source>
</reference>
<feature type="compositionally biased region" description="Basic and acidic residues" evidence="1">
    <location>
        <begin position="226"/>
        <end position="237"/>
    </location>
</feature>
<evidence type="ECO:0000259" key="2">
    <source>
        <dbReference type="PROSITE" id="PS50127"/>
    </source>
</evidence>
<dbReference type="Proteomes" id="UP000799537">
    <property type="component" value="Unassembled WGS sequence"/>
</dbReference>
<keyword evidence="4" id="KW-1185">Reference proteome</keyword>
<proteinExistence type="predicted"/>
<name>A0A6A6CT33_ZASCE</name>
<evidence type="ECO:0000256" key="1">
    <source>
        <dbReference type="SAM" id="MobiDB-lite"/>
    </source>
</evidence>
<dbReference type="OrthoDB" id="5596422at2759"/>
<evidence type="ECO:0000313" key="3">
    <source>
        <dbReference type="EMBL" id="KAF2169320.1"/>
    </source>
</evidence>
<dbReference type="Gene3D" id="3.10.110.10">
    <property type="entry name" value="Ubiquitin Conjugating Enzyme"/>
    <property type="match status" value="1"/>
</dbReference>
<dbReference type="Pfam" id="PF00179">
    <property type="entry name" value="UQ_con"/>
    <property type="match status" value="1"/>
</dbReference>
<dbReference type="InterPro" id="IPR016135">
    <property type="entry name" value="UBQ-conjugating_enzyme/RWD"/>
</dbReference>
<accession>A0A6A6CT33</accession>
<gene>
    <name evidence="3" type="ORF">M409DRAFT_20545</name>
</gene>
<feature type="region of interest" description="Disordered" evidence="1">
    <location>
        <begin position="136"/>
        <end position="164"/>
    </location>
</feature>
<dbReference type="SUPFAM" id="SSF54495">
    <property type="entry name" value="UBC-like"/>
    <property type="match status" value="1"/>
</dbReference>
<evidence type="ECO:0000313" key="4">
    <source>
        <dbReference type="Proteomes" id="UP000799537"/>
    </source>
</evidence>
<organism evidence="3 4">
    <name type="scientific">Zasmidium cellare ATCC 36951</name>
    <dbReference type="NCBI Taxonomy" id="1080233"/>
    <lineage>
        <taxon>Eukaryota</taxon>
        <taxon>Fungi</taxon>
        <taxon>Dikarya</taxon>
        <taxon>Ascomycota</taxon>
        <taxon>Pezizomycotina</taxon>
        <taxon>Dothideomycetes</taxon>
        <taxon>Dothideomycetidae</taxon>
        <taxon>Mycosphaerellales</taxon>
        <taxon>Mycosphaerellaceae</taxon>
        <taxon>Zasmidium</taxon>
    </lineage>
</organism>
<sequence>MSFSSAAFVRQKLCVDYAALKHACPKGVYVAPVPDHPLLWTGVLFVRKGPYMNAVLRFQIDFGDDYPQRPPVVTFQSDVFHPLVTPLTTYTYSSRDFTTDPAFSAVDNHRLPPGGLSLRHGFPEWFQSASDVASRADVKESGVAREHHEDGGAPPEQHEQGNPKHQQLPHVVELLQFIRVVFDTEEVLDSIPMDAAANNGAWHAWRSYRSKTPAASRATSVARSLGESRDQSKERSASPRQQPGGARRPGEWNWQGVWEDRVRKSVNASLSEPVLYGGDSNDVINFFKIDQETLSQISPIRQVETSS</sequence>
<dbReference type="GeneID" id="54558713"/>
<dbReference type="AlphaFoldDB" id="A0A6A6CT33"/>
<dbReference type="PROSITE" id="PS50127">
    <property type="entry name" value="UBC_2"/>
    <property type="match status" value="1"/>
</dbReference>
<dbReference type="CDD" id="cd23814">
    <property type="entry name" value="UEV_AKTIP"/>
    <property type="match status" value="1"/>
</dbReference>
<feature type="compositionally biased region" description="Basic and acidic residues" evidence="1">
    <location>
        <begin position="136"/>
        <end position="162"/>
    </location>
</feature>
<feature type="domain" description="UBC core" evidence="2">
    <location>
        <begin position="8"/>
        <end position="171"/>
    </location>
</feature>
<dbReference type="RefSeq" id="XP_033670209.1">
    <property type="nucleotide sequence ID" value="XM_033805441.1"/>
</dbReference>
<dbReference type="InterPro" id="IPR000608">
    <property type="entry name" value="UBC"/>
</dbReference>